<keyword evidence="3" id="KW-1185">Reference proteome</keyword>
<dbReference type="Gene3D" id="3.40.720.10">
    <property type="entry name" value="Alkaline Phosphatase, subunit A"/>
    <property type="match status" value="1"/>
</dbReference>
<dbReference type="Pfam" id="PF04185">
    <property type="entry name" value="Phosphoesterase"/>
    <property type="match status" value="1"/>
</dbReference>
<dbReference type="Proteomes" id="UP001310386">
    <property type="component" value="Unassembled WGS sequence"/>
</dbReference>
<protein>
    <submittedName>
        <fullName evidence="2">Alkaline phosphatase family protein</fullName>
    </submittedName>
</protein>
<organism evidence="2 3">
    <name type="scientific">Ferviditalea candida</name>
    <dbReference type="NCBI Taxonomy" id="3108399"/>
    <lineage>
        <taxon>Bacteria</taxon>
        <taxon>Bacillati</taxon>
        <taxon>Bacillota</taxon>
        <taxon>Bacilli</taxon>
        <taxon>Bacillales</taxon>
        <taxon>Paenibacillaceae</taxon>
        <taxon>Ferviditalea</taxon>
    </lineage>
</organism>
<evidence type="ECO:0000313" key="2">
    <source>
        <dbReference type="EMBL" id="MEB3101941.1"/>
    </source>
</evidence>
<dbReference type="InterPro" id="IPR007312">
    <property type="entry name" value="Phosphoesterase"/>
</dbReference>
<gene>
    <name evidence="2" type="ORF">VF724_09715</name>
</gene>
<keyword evidence="1" id="KW-0378">Hydrolase</keyword>
<evidence type="ECO:0000313" key="3">
    <source>
        <dbReference type="Proteomes" id="UP001310386"/>
    </source>
</evidence>
<reference evidence="2" key="1">
    <citation type="submission" date="2023-12" db="EMBL/GenBank/DDBJ databases">
        <title>Fervidustalea candida gen. nov., sp. nov., a novel member of the family Paenibacillaceae isolated from a geothermal area.</title>
        <authorList>
            <person name="Li W.-J."/>
            <person name="Jiao J.-Y."/>
            <person name="Chen Y."/>
        </authorList>
    </citation>
    <scope>NUCLEOTIDE SEQUENCE</scope>
    <source>
        <strain evidence="2">SYSU GA230002</strain>
    </source>
</reference>
<sequence length="83" mass="9406">MPPSSPAMIGKTDQVNHQYDMKDFWTAVDNGNMPAVSYLKVPMYQDGHAGYSDPLDEQTFIVNTINLLQKNTGMEQHRGNYQL</sequence>
<evidence type="ECO:0000256" key="1">
    <source>
        <dbReference type="ARBA" id="ARBA00022801"/>
    </source>
</evidence>
<dbReference type="InterPro" id="IPR017850">
    <property type="entry name" value="Alkaline_phosphatase_core_sf"/>
</dbReference>
<name>A0ABU5ZJU2_9BACL</name>
<dbReference type="EMBL" id="JAYJLD010000011">
    <property type="protein sequence ID" value="MEB3101941.1"/>
    <property type="molecule type" value="Genomic_DNA"/>
</dbReference>
<comment type="caution">
    <text evidence="2">The sequence shown here is derived from an EMBL/GenBank/DDBJ whole genome shotgun (WGS) entry which is preliminary data.</text>
</comment>
<proteinExistence type="predicted"/>
<accession>A0ABU5ZJU2</accession>